<proteinExistence type="predicted"/>
<keyword evidence="3" id="KW-1185">Reference proteome</keyword>
<dbReference type="AlphaFoldDB" id="A0A6M8SRE6"/>
<accession>A0A6M8SRE6</accession>
<name>A0A6M8SRE6_9NEIS</name>
<sequence length="403" mass="43774">MPNFKPILSLIALALSTYGHAAPFEISSKMGGQTQSSSHTDADQSVNLFYKQALKPGSIFSNYTGKEAVSSTLNLRGLPIIIAYPDGGSKLVFSIPSTGLNKTFQGRTREQSQALFLKYFSSTPDLLSEPSTHLIELSPIDLIAGNSNSLMSRGVSLDAQTLWFGSDAAPDEQRFSVGINYTHMQSSATAQVRAMNSDGITLPLAYAYNLGQANHELIVSAPLGYTDAEGSKSYDANLGLSYRYPVNSNWTLGATGSARFTGSNDLGTSAWIGSAAIGSSYVWEGDGWHLTLGNMLGYYTAFSMHVDNSTFNPDIANTVFRNGLFYSLDSQWEVSGDPLSWEIYLINTQYTGTKLFSNHQNEIGVSFGQQRAGHNSNVDFRGGVSYSKGENLESWQVNFGAWF</sequence>
<feature type="chain" id="PRO_5026674484" evidence="1">
    <location>
        <begin position="22"/>
        <end position="403"/>
    </location>
</feature>
<organism evidence="2 3">
    <name type="scientific">Deefgea piscis</name>
    <dbReference type="NCBI Taxonomy" id="2739061"/>
    <lineage>
        <taxon>Bacteria</taxon>
        <taxon>Pseudomonadati</taxon>
        <taxon>Pseudomonadota</taxon>
        <taxon>Betaproteobacteria</taxon>
        <taxon>Neisseriales</taxon>
        <taxon>Chitinibacteraceae</taxon>
        <taxon>Deefgea</taxon>
    </lineage>
</organism>
<dbReference type="Proteomes" id="UP000504844">
    <property type="component" value="Chromosome"/>
</dbReference>
<dbReference type="KEGG" id="dee:HQN60_14940"/>
<dbReference type="EMBL" id="CP054143">
    <property type="protein sequence ID" value="QKJ67913.1"/>
    <property type="molecule type" value="Genomic_DNA"/>
</dbReference>
<protein>
    <submittedName>
        <fullName evidence="2">Uncharacterized protein</fullName>
    </submittedName>
</protein>
<feature type="signal peptide" evidence="1">
    <location>
        <begin position="1"/>
        <end position="21"/>
    </location>
</feature>
<gene>
    <name evidence="2" type="ORF">HQN60_14940</name>
</gene>
<dbReference type="RefSeq" id="WP_173534414.1">
    <property type="nucleotide sequence ID" value="NZ_CP054143.1"/>
</dbReference>
<evidence type="ECO:0000313" key="2">
    <source>
        <dbReference type="EMBL" id="QKJ67913.1"/>
    </source>
</evidence>
<evidence type="ECO:0000256" key="1">
    <source>
        <dbReference type="SAM" id="SignalP"/>
    </source>
</evidence>
<reference evidence="2 3" key="1">
    <citation type="submission" date="2020-05" db="EMBL/GenBank/DDBJ databases">
        <title>Complete genome sequence of Deefgea sp. D17.</title>
        <authorList>
            <person name="Bae J.-W."/>
            <person name="Han J.E."/>
        </authorList>
    </citation>
    <scope>NUCLEOTIDE SEQUENCE [LARGE SCALE GENOMIC DNA]</scope>
    <source>
        <strain evidence="2 3">D17</strain>
    </source>
</reference>
<evidence type="ECO:0000313" key="3">
    <source>
        <dbReference type="Proteomes" id="UP000504844"/>
    </source>
</evidence>
<keyword evidence="1" id="KW-0732">Signal</keyword>